<dbReference type="EMBL" id="KZ857401">
    <property type="protein sequence ID" value="RDX50121.1"/>
    <property type="molecule type" value="Genomic_DNA"/>
</dbReference>
<sequence>MPGFLPEPAHVNRTIQTAEGSNWEHCLQHDWIAFKDDWWGAPGQARLKSKDGIFRVTQNVVIHFDVLTRTNGQIYVRMCDRTSSCCLLA</sequence>
<proteinExistence type="predicted"/>
<evidence type="ECO:0000313" key="1">
    <source>
        <dbReference type="EMBL" id="RDX50121.1"/>
    </source>
</evidence>
<organism evidence="1 2">
    <name type="scientific">Lentinus brumalis</name>
    <dbReference type="NCBI Taxonomy" id="2498619"/>
    <lineage>
        <taxon>Eukaryota</taxon>
        <taxon>Fungi</taxon>
        <taxon>Dikarya</taxon>
        <taxon>Basidiomycota</taxon>
        <taxon>Agaricomycotina</taxon>
        <taxon>Agaricomycetes</taxon>
        <taxon>Polyporales</taxon>
        <taxon>Polyporaceae</taxon>
        <taxon>Lentinus</taxon>
    </lineage>
</organism>
<dbReference type="Proteomes" id="UP000256964">
    <property type="component" value="Unassembled WGS sequence"/>
</dbReference>
<gene>
    <name evidence="1" type="ORF">OH76DRAFT_1402996</name>
</gene>
<evidence type="ECO:0000313" key="2">
    <source>
        <dbReference type="Proteomes" id="UP000256964"/>
    </source>
</evidence>
<keyword evidence="2" id="KW-1185">Reference proteome</keyword>
<dbReference type="AlphaFoldDB" id="A0A371DC55"/>
<name>A0A371DC55_9APHY</name>
<reference evidence="1 2" key="1">
    <citation type="journal article" date="2018" name="Biotechnol. Biofuels">
        <title>Integrative visual omics of the white-rot fungus Polyporus brumalis exposes the biotechnological potential of its oxidative enzymes for delignifying raw plant biomass.</title>
        <authorList>
            <person name="Miyauchi S."/>
            <person name="Rancon A."/>
            <person name="Drula E."/>
            <person name="Hage H."/>
            <person name="Chaduli D."/>
            <person name="Favel A."/>
            <person name="Grisel S."/>
            <person name="Henrissat B."/>
            <person name="Herpoel-Gimbert I."/>
            <person name="Ruiz-Duenas F.J."/>
            <person name="Chevret D."/>
            <person name="Hainaut M."/>
            <person name="Lin J."/>
            <person name="Wang M."/>
            <person name="Pangilinan J."/>
            <person name="Lipzen A."/>
            <person name="Lesage-Meessen L."/>
            <person name="Navarro D."/>
            <person name="Riley R."/>
            <person name="Grigoriev I.V."/>
            <person name="Zhou S."/>
            <person name="Raouche S."/>
            <person name="Rosso M.N."/>
        </authorList>
    </citation>
    <scope>NUCLEOTIDE SEQUENCE [LARGE SCALE GENOMIC DNA]</scope>
    <source>
        <strain evidence="1 2">BRFM 1820</strain>
    </source>
</reference>
<accession>A0A371DC55</accession>
<protein>
    <submittedName>
        <fullName evidence="1">Uncharacterized protein</fullName>
    </submittedName>
</protein>